<dbReference type="NCBIfam" id="TIGR04183">
    <property type="entry name" value="Por_Secre_tail"/>
    <property type="match status" value="1"/>
</dbReference>
<protein>
    <submittedName>
        <fullName evidence="3 4">Por secretion system C-terminal sorting domain</fullName>
    </submittedName>
</protein>
<dbReference type="KEGG" id="cil:EG358_17960"/>
<evidence type="ECO:0000313" key="3">
    <source>
        <dbReference type="EMBL" id="SIQ64437.1"/>
    </source>
</evidence>
<keyword evidence="1 2" id="KW-0732">Signal</keyword>
<dbReference type="Proteomes" id="UP000185725">
    <property type="component" value="Unassembled WGS sequence"/>
</dbReference>
<feature type="chain" id="PRO_5017087218" evidence="2">
    <location>
        <begin position="19"/>
        <end position="310"/>
    </location>
</feature>
<keyword evidence="5" id="KW-1185">Reference proteome</keyword>
<evidence type="ECO:0000313" key="5">
    <source>
        <dbReference type="Proteomes" id="UP000185725"/>
    </source>
</evidence>
<feature type="signal peptide" evidence="2">
    <location>
        <begin position="1"/>
        <end position="18"/>
    </location>
</feature>
<evidence type="ECO:0000256" key="1">
    <source>
        <dbReference type="ARBA" id="ARBA00022729"/>
    </source>
</evidence>
<evidence type="ECO:0000256" key="2">
    <source>
        <dbReference type="SAM" id="SignalP"/>
    </source>
</evidence>
<organism evidence="4 6">
    <name type="scientific">Chryseobacterium indoltheticum</name>
    <dbReference type="NCBI Taxonomy" id="254"/>
    <lineage>
        <taxon>Bacteria</taxon>
        <taxon>Pseudomonadati</taxon>
        <taxon>Bacteroidota</taxon>
        <taxon>Flavobacteriia</taxon>
        <taxon>Flavobacteriales</taxon>
        <taxon>Weeksellaceae</taxon>
        <taxon>Chryseobacterium group</taxon>
        <taxon>Chryseobacterium</taxon>
    </lineage>
</organism>
<dbReference type="EMBL" id="UFVS01000002">
    <property type="protein sequence ID" value="SUY53638.1"/>
    <property type="molecule type" value="Genomic_DNA"/>
</dbReference>
<dbReference type="AlphaFoldDB" id="A0A381JSH1"/>
<dbReference type="InterPro" id="IPR026444">
    <property type="entry name" value="Secre_tail"/>
</dbReference>
<sequence>MKKIYFLAIALASTLSFAQISLTTVGTAVTQNFDGMGTTLPTGWSAYRASGSGTVGQALSPVVDNGSANSGAVYSVGAASAADRALGSISSGSTVPAFGAQLTNNTGSAITAINVSFTEEQWRSGSNATVNEIVVFSYSTNATSIDDAAATWTPMTAGNLTEILTTTTAAAPVDGNAAANQLAKNFSITGLNVANGGSVWIKWSDADDFGSDCLLAVDNLSLTPLAGTLAVADFNKSKTNFVKNTFVKNDEITFGADAKDVKIYTLTGQLVKTASVKANGTLNIAELAEGNFIVTGTVNNQAVSQKILKN</sequence>
<reference evidence="4 6" key="2">
    <citation type="submission" date="2018-06" db="EMBL/GenBank/DDBJ databases">
        <authorList>
            <consortium name="Pathogen Informatics"/>
            <person name="Doyle S."/>
        </authorList>
    </citation>
    <scope>NUCLEOTIDE SEQUENCE [LARGE SCALE GENOMIC DNA]</scope>
    <source>
        <strain evidence="4 6">NCTC13560</strain>
    </source>
</reference>
<evidence type="ECO:0000313" key="6">
    <source>
        <dbReference type="Proteomes" id="UP000255231"/>
    </source>
</evidence>
<dbReference type="RefSeq" id="WP_076560950.1">
    <property type="nucleotide sequence ID" value="NZ_CP033929.1"/>
</dbReference>
<gene>
    <name evidence="4" type="ORF">NCTC13560_03569</name>
    <name evidence="3" type="ORF">SAMN05421682_1077</name>
</gene>
<evidence type="ECO:0000313" key="4">
    <source>
        <dbReference type="EMBL" id="SUY53638.1"/>
    </source>
</evidence>
<dbReference type="OrthoDB" id="1465721at2"/>
<accession>A0A381JSH1</accession>
<dbReference type="GeneID" id="303675587"/>
<reference evidence="3 5" key="1">
    <citation type="submission" date="2017-01" db="EMBL/GenBank/DDBJ databases">
        <authorList>
            <person name="Varghese N."/>
            <person name="Submissions S."/>
        </authorList>
    </citation>
    <scope>NUCLEOTIDE SEQUENCE [LARGE SCALE GENOMIC DNA]</scope>
    <source>
        <strain evidence="3 5">ATCC 27950</strain>
    </source>
</reference>
<name>A0A381JSH1_9FLAO</name>
<proteinExistence type="predicted"/>
<dbReference type="Proteomes" id="UP000255231">
    <property type="component" value="Unassembled WGS sequence"/>
</dbReference>
<dbReference type="EMBL" id="FTMF01000007">
    <property type="protein sequence ID" value="SIQ64437.1"/>
    <property type="molecule type" value="Genomic_DNA"/>
</dbReference>